<proteinExistence type="predicted"/>
<sequence>METEIETIRVSEPREVLAYIPHRLGFRPRDSVVLVSLRPPRGRLGLIMRMDLQDVVDHERGPQLARSAIATMDRDGARRIICVLYSDGTDPRGRTSPLHDAAHHVREAAGGPFGDVEVLVSTPTGYLDLDCDDERCCPRGGRPLRDLESTQVGAHMVLAGSTVAGSREDLVRIGRADDQLRRSVGRVRRRWEVRGAQARLAGPDAVSRWRLDSVRAWRAAVARVDGTGTARAAPWGRLEAGLADRRVRDAVLVALVPGTGDLAERCVVGAMPAPADDAAMAAALRLIMDGDEGVEPPRELGALHARTLEAVVAHGRAGHQAPALTLLGMLSWWEGDGARAQILLERALEHDPGYRLGRMVQDLLRAAVPPGWARRTAA</sequence>
<keyword evidence="2" id="KW-1185">Reference proteome</keyword>
<name>A0ABT7S8Y4_9CELL</name>
<dbReference type="InterPro" id="IPR025447">
    <property type="entry name" value="DUF4192"/>
</dbReference>
<accession>A0ABT7S8Y4</accession>
<dbReference type="Pfam" id="PF13830">
    <property type="entry name" value="DUF4192"/>
    <property type="match status" value="1"/>
</dbReference>
<gene>
    <name evidence="1" type="ORF">QRT05_08620</name>
</gene>
<dbReference type="EMBL" id="JAUCGR010000002">
    <property type="protein sequence ID" value="MDM7831394.1"/>
    <property type="molecule type" value="Genomic_DNA"/>
</dbReference>
<comment type="caution">
    <text evidence="1">The sequence shown here is derived from an EMBL/GenBank/DDBJ whole genome shotgun (WGS) entry which is preliminary data.</text>
</comment>
<organism evidence="1 2">
    <name type="scientific">Cellulomonas edaphi</name>
    <dbReference type="NCBI Taxonomy" id="3053468"/>
    <lineage>
        <taxon>Bacteria</taxon>
        <taxon>Bacillati</taxon>
        <taxon>Actinomycetota</taxon>
        <taxon>Actinomycetes</taxon>
        <taxon>Micrococcales</taxon>
        <taxon>Cellulomonadaceae</taxon>
        <taxon>Cellulomonas</taxon>
    </lineage>
</organism>
<evidence type="ECO:0000313" key="1">
    <source>
        <dbReference type="EMBL" id="MDM7831394.1"/>
    </source>
</evidence>
<reference evidence="1 2" key="1">
    <citation type="submission" date="2023-06" db="EMBL/GenBank/DDBJ databases">
        <title>Cellulomonas sp. MW9 Whole genome sequence.</title>
        <authorList>
            <person name="Park S."/>
        </authorList>
    </citation>
    <scope>NUCLEOTIDE SEQUENCE [LARGE SCALE GENOMIC DNA]</scope>
    <source>
        <strain evidence="1 2">MW9</strain>
    </source>
</reference>
<protein>
    <submittedName>
        <fullName evidence="1">DUF4192 domain-containing protein</fullName>
    </submittedName>
</protein>
<dbReference type="Proteomes" id="UP001321453">
    <property type="component" value="Unassembled WGS sequence"/>
</dbReference>
<dbReference type="RefSeq" id="WP_289446708.1">
    <property type="nucleotide sequence ID" value="NZ_JAUCGR010000002.1"/>
</dbReference>
<evidence type="ECO:0000313" key="2">
    <source>
        <dbReference type="Proteomes" id="UP001321453"/>
    </source>
</evidence>